<dbReference type="RefSeq" id="WP_151593605.1">
    <property type="nucleotide sequence ID" value="NZ_WBMS02000008.1"/>
</dbReference>
<evidence type="ECO:0000259" key="1">
    <source>
        <dbReference type="SMART" id="SM00829"/>
    </source>
</evidence>
<keyword evidence="3" id="KW-1185">Reference proteome</keyword>
<name>A0A6I4MAM6_9ACTN</name>
<evidence type="ECO:0000313" key="3">
    <source>
        <dbReference type="Proteomes" id="UP000462055"/>
    </source>
</evidence>
<dbReference type="Pfam" id="PF00107">
    <property type="entry name" value="ADH_zinc_N"/>
    <property type="match status" value="1"/>
</dbReference>
<dbReference type="InterPro" id="IPR011032">
    <property type="entry name" value="GroES-like_sf"/>
</dbReference>
<organism evidence="2 3">
    <name type="scientific">Actinomadura physcomitrii</name>
    <dbReference type="NCBI Taxonomy" id="2650748"/>
    <lineage>
        <taxon>Bacteria</taxon>
        <taxon>Bacillati</taxon>
        <taxon>Actinomycetota</taxon>
        <taxon>Actinomycetes</taxon>
        <taxon>Streptosporangiales</taxon>
        <taxon>Thermomonosporaceae</taxon>
        <taxon>Actinomadura</taxon>
    </lineage>
</organism>
<dbReference type="Gene3D" id="3.90.180.10">
    <property type="entry name" value="Medium-chain alcohol dehydrogenases, catalytic domain"/>
    <property type="match status" value="1"/>
</dbReference>
<dbReference type="InterPro" id="IPR020843">
    <property type="entry name" value="ER"/>
</dbReference>
<dbReference type="EMBL" id="WBMS02000008">
    <property type="protein sequence ID" value="MWA01077.1"/>
    <property type="molecule type" value="Genomic_DNA"/>
</dbReference>
<protein>
    <submittedName>
        <fullName evidence="2">Zinc-binding dehydrogenase</fullName>
    </submittedName>
</protein>
<dbReference type="Gene3D" id="3.40.50.720">
    <property type="entry name" value="NAD(P)-binding Rossmann-like Domain"/>
    <property type="match status" value="1"/>
</dbReference>
<dbReference type="InterPro" id="IPR013149">
    <property type="entry name" value="ADH-like_C"/>
</dbReference>
<feature type="domain" description="Enoyl reductase (ER)" evidence="1">
    <location>
        <begin position="12"/>
        <end position="290"/>
    </location>
</feature>
<dbReference type="InterPro" id="IPR036291">
    <property type="entry name" value="NAD(P)-bd_dom_sf"/>
</dbReference>
<dbReference type="InterPro" id="IPR051397">
    <property type="entry name" value="Zn-ADH-like_protein"/>
</dbReference>
<dbReference type="PANTHER" id="PTHR43677">
    <property type="entry name" value="SHORT-CHAIN DEHYDROGENASE/REDUCTASE"/>
    <property type="match status" value="1"/>
</dbReference>
<evidence type="ECO:0000313" key="2">
    <source>
        <dbReference type="EMBL" id="MWA01077.1"/>
    </source>
</evidence>
<dbReference type="SMART" id="SM00829">
    <property type="entry name" value="PKS_ER"/>
    <property type="match status" value="1"/>
</dbReference>
<dbReference type="Proteomes" id="UP000462055">
    <property type="component" value="Unassembled WGS sequence"/>
</dbReference>
<sequence>MADVMRAAILHGIGEAPRYGSFPAPVAGEGEAVVTVTAAALKPFDRWWAKGLHPASPTAFPQVVGADGVGRLEDGTRVAFFAPVAPYGGMAQRALVRRGMWFPVRDGADDVTAAALLNPGGAAWKTVVWEGGAGPGKSVLVLGATGASGRIAVQVAKRQGARVVAAGRDRAVLEALAGRGADAVIRLGRPKDEVVEAIAEHGPYDLVVDYLWGAPAEAAFAALSRGADRRVRYILVGMSAGEAAEIPAMALRAAPVEVVGSGANGSPSIEEAAAAFDDMLRMAGSGEIVLGEEAVPLADVENAWTRPENGRRIVFVP</sequence>
<proteinExistence type="predicted"/>
<reference evidence="2" key="1">
    <citation type="submission" date="2019-12" db="EMBL/GenBank/DDBJ databases">
        <title>Actinomadura physcomitrii sp. nov., a novel actinomycete isolated from moss [Physcomitrium sphaericum (Ludw) Fuernr].</title>
        <authorList>
            <person name="Zhuang X."/>
        </authorList>
    </citation>
    <scope>NUCLEOTIDE SEQUENCE [LARGE SCALE GENOMIC DNA]</scope>
    <source>
        <strain evidence="2">LD22</strain>
    </source>
</reference>
<dbReference type="SUPFAM" id="SSF50129">
    <property type="entry name" value="GroES-like"/>
    <property type="match status" value="1"/>
</dbReference>
<gene>
    <name evidence="2" type="ORF">F8568_011945</name>
</gene>
<dbReference type="AlphaFoldDB" id="A0A6I4MAM6"/>
<accession>A0A6I4MAM6</accession>
<dbReference type="GO" id="GO:0016491">
    <property type="term" value="F:oxidoreductase activity"/>
    <property type="evidence" value="ECO:0007669"/>
    <property type="project" value="InterPro"/>
</dbReference>
<dbReference type="PANTHER" id="PTHR43677:SF11">
    <property type="entry name" value="ZINC-CONTAINING ALCOHOL DEHYDROGENASE"/>
    <property type="match status" value="1"/>
</dbReference>
<dbReference type="SUPFAM" id="SSF51735">
    <property type="entry name" value="NAD(P)-binding Rossmann-fold domains"/>
    <property type="match status" value="1"/>
</dbReference>
<comment type="caution">
    <text evidence="2">The sequence shown here is derived from an EMBL/GenBank/DDBJ whole genome shotgun (WGS) entry which is preliminary data.</text>
</comment>